<dbReference type="Pfam" id="PF06170">
    <property type="entry name" value="DUF983"/>
    <property type="match status" value="1"/>
</dbReference>
<feature type="transmembrane region" description="Helical" evidence="1">
    <location>
        <begin position="89"/>
        <end position="107"/>
    </location>
</feature>
<protein>
    <submittedName>
        <fullName evidence="2">DUF983 domain-containing protein</fullName>
    </submittedName>
</protein>
<dbReference type="Proteomes" id="UP000318483">
    <property type="component" value="Chromosome"/>
</dbReference>
<sequence length="129" mass="14243">MHDAIIADPPQRDTKQAAFRGLRCKCPNCGEGGLFQGYLKVRPACPSCGEDLTPQRADDGPAYLVILIVGHILAVLIHVFYASWRMDPLTMAITLSILCVTLSLFLLPRFKGMIIGIQWAKRMHGFGES</sequence>
<dbReference type="InterPro" id="IPR009325">
    <property type="entry name" value="DUF983"/>
</dbReference>
<accession>A0A5B8I747</accession>
<reference evidence="2 3" key="1">
    <citation type="submission" date="2019-07" db="EMBL/GenBank/DDBJ databases">
        <title>Litoreibacter alkalisoli sp. nov., isolated from saline-alkaline soil.</title>
        <authorList>
            <person name="Wang S."/>
            <person name="Xu L."/>
            <person name="Xing Y.-T."/>
            <person name="Sun J.-Q."/>
        </authorList>
    </citation>
    <scope>NUCLEOTIDE SEQUENCE [LARGE SCALE GENOMIC DNA]</scope>
    <source>
        <strain evidence="2 3">LN3S51</strain>
    </source>
</reference>
<evidence type="ECO:0000256" key="1">
    <source>
        <dbReference type="SAM" id="Phobius"/>
    </source>
</evidence>
<name>A0A5B8I747_9RHOB</name>
<keyword evidence="1" id="KW-1133">Transmembrane helix</keyword>
<gene>
    <name evidence="2" type="ORF">FPZ52_07600</name>
</gene>
<dbReference type="KEGG" id="lit:FPZ52_07600"/>
<dbReference type="OrthoDB" id="9799456at2"/>
<organism evidence="2 3">
    <name type="scientific">Qingshengfaniella alkalisoli</name>
    <dbReference type="NCBI Taxonomy" id="2599296"/>
    <lineage>
        <taxon>Bacteria</taxon>
        <taxon>Pseudomonadati</taxon>
        <taxon>Pseudomonadota</taxon>
        <taxon>Alphaproteobacteria</taxon>
        <taxon>Rhodobacterales</taxon>
        <taxon>Paracoccaceae</taxon>
        <taxon>Qingshengfaniella</taxon>
    </lineage>
</organism>
<keyword evidence="3" id="KW-1185">Reference proteome</keyword>
<feature type="transmembrane region" description="Helical" evidence="1">
    <location>
        <begin position="62"/>
        <end position="83"/>
    </location>
</feature>
<evidence type="ECO:0000313" key="2">
    <source>
        <dbReference type="EMBL" id="QDY69495.1"/>
    </source>
</evidence>
<dbReference type="RefSeq" id="WP_146364874.1">
    <property type="nucleotide sequence ID" value="NZ_CP042261.1"/>
</dbReference>
<dbReference type="AlphaFoldDB" id="A0A5B8I747"/>
<keyword evidence="1" id="KW-0472">Membrane</keyword>
<dbReference type="EMBL" id="CP042261">
    <property type="protein sequence ID" value="QDY69495.1"/>
    <property type="molecule type" value="Genomic_DNA"/>
</dbReference>
<proteinExistence type="predicted"/>
<evidence type="ECO:0000313" key="3">
    <source>
        <dbReference type="Proteomes" id="UP000318483"/>
    </source>
</evidence>
<keyword evidence="1" id="KW-0812">Transmembrane</keyword>